<dbReference type="InterPro" id="IPR020843">
    <property type="entry name" value="ER"/>
</dbReference>
<organism evidence="7 8">
    <name type="scientific">Colletotrichum spaethianum</name>
    <dbReference type="NCBI Taxonomy" id="700344"/>
    <lineage>
        <taxon>Eukaryota</taxon>
        <taxon>Fungi</taxon>
        <taxon>Dikarya</taxon>
        <taxon>Ascomycota</taxon>
        <taxon>Pezizomycotina</taxon>
        <taxon>Sordariomycetes</taxon>
        <taxon>Hypocreomycetidae</taxon>
        <taxon>Glomerellales</taxon>
        <taxon>Glomerellaceae</taxon>
        <taxon>Colletotrichum</taxon>
        <taxon>Colletotrichum spaethianum species complex</taxon>
    </lineage>
</organism>
<comment type="caution">
    <text evidence="7">The sequence shown here is derived from an EMBL/GenBank/DDBJ whole genome shotgun (WGS) entry which is preliminary data.</text>
</comment>
<reference evidence="7 8" key="1">
    <citation type="submission" date="2022-03" db="EMBL/GenBank/DDBJ databases">
        <title>Genome data of Colletotrichum spp.</title>
        <authorList>
            <person name="Utami Y.D."/>
            <person name="Hiruma K."/>
        </authorList>
    </citation>
    <scope>NUCLEOTIDE SEQUENCE [LARGE SCALE GENOMIC DNA]</scope>
    <source>
        <strain evidence="7 8">MAFF 239500</strain>
    </source>
</reference>
<keyword evidence="4" id="KW-0521">NADP</keyword>
<protein>
    <submittedName>
        <fullName evidence="7">Enoyl reductase LovC</fullName>
    </submittedName>
</protein>
<dbReference type="Pfam" id="PF08240">
    <property type="entry name" value="ADH_N"/>
    <property type="match status" value="1"/>
</dbReference>
<dbReference type="AlphaFoldDB" id="A0AA37UNM5"/>
<accession>A0AA37UNM5</accession>
<dbReference type="Pfam" id="PF00107">
    <property type="entry name" value="ADH_zinc_N"/>
    <property type="match status" value="1"/>
</dbReference>
<dbReference type="RefSeq" id="XP_049131130.1">
    <property type="nucleotide sequence ID" value="XM_049275173.1"/>
</dbReference>
<dbReference type="SUPFAM" id="SSF50129">
    <property type="entry name" value="GroES-like"/>
    <property type="match status" value="1"/>
</dbReference>
<dbReference type="EMBL" id="BQXU01000025">
    <property type="protein sequence ID" value="GKT48780.1"/>
    <property type="molecule type" value="Genomic_DNA"/>
</dbReference>
<name>A0AA37UNM5_9PEZI</name>
<dbReference type="Gene3D" id="3.90.180.10">
    <property type="entry name" value="Medium-chain alcohol dehydrogenases, catalytic domain"/>
    <property type="match status" value="1"/>
</dbReference>
<dbReference type="GO" id="GO:0016651">
    <property type="term" value="F:oxidoreductase activity, acting on NAD(P)H"/>
    <property type="evidence" value="ECO:0007669"/>
    <property type="project" value="InterPro"/>
</dbReference>
<dbReference type="InterPro" id="IPR047122">
    <property type="entry name" value="Trans-enoyl_RdTase-like"/>
</dbReference>
<proteinExistence type="inferred from homology"/>
<dbReference type="InterPro" id="IPR013154">
    <property type="entry name" value="ADH-like_N"/>
</dbReference>
<evidence type="ECO:0000313" key="8">
    <source>
        <dbReference type="Proteomes" id="UP001055115"/>
    </source>
</evidence>
<keyword evidence="3" id="KW-0547">Nucleotide-binding</keyword>
<evidence type="ECO:0000256" key="1">
    <source>
        <dbReference type="ARBA" id="ARBA00008072"/>
    </source>
</evidence>
<dbReference type="InterPro" id="IPR013149">
    <property type="entry name" value="ADH-like_C"/>
</dbReference>
<dbReference type="GeneID" id="73329763"/>
<gene>
    <name evidence="7" type="ORF">ColSpa_08961</name>
</gene>
<evidence type="ECO:0000256" key="2">
    <source>
        <dbReference type="ARBA" id="ARBA00011245"/>
    </source>
</evidence>
<evidence type="ECO:0000256" key="5">
    <source>
        <dbReference type="ARBA" id="ARBA00023002"/>
    </source>
</evidence>
<dbReference type="Gene3D" id="3.40.50.720">
    <property type="entry name" value="NAD(P)-binding Rossmann-like Domain"/>
    <property type="match status" value="1"/>
</dbReference>
<dbReference type="PANTHER" id="PTHR45348:SF1">
    <property type="entry name" value="TRANS-ENOYL REDUCTASE STHE"/>
    <property type="match status" value="1"/>
</dbReference>
<evidence type="ECO:0000313" key="7">
    <source>
        <dbReference type="EMBL" id="GKT48780.1"/>
    </source>
</evidence>
<comment type="subunit">
    <text evidence="2">Monomer.</text>
</comment>
<evidence type="ECO:0000259" key="6">
    <source>
        <dbReference type="SMART" id="SM00829"/>
    </source>
</evidence>
<evidence type="ECO:0000256" key="3">
    <source>
        <dbReference type="ARBA" id="ARBA00022741"/>
    </source>
</evidence>
<keyword evidence="8" id="KW-1185">Reference proteome</keyword>
<dbReference type="CDD" id="cd08249">
    <property type="entry name" value="enoyl_reductase_like"/>
    <property type="match status" value="1"/>
</dbReference>
<evidence type="ECO:0000256" key="4">
    <source>
        <dbReference type="ARBA" id="ARBA00022857"/>
    </source>
</evidence>
<sequence>MSMQDFTPPATQRAVIVNDQDQVVIWDEAPCPPMAPDQIYVRTEAVAINPSDTKMRGSFVTPFGILGTDYAGTVVAVGSAVKGLAVGDRVCGAQNAMHAAAPHRGAFGQWNASNGDVWLKLPADLATEAGATLGAGVSTAGIAIKLLGLPLPTTPVDKAEKVLIYGGSTATGTIAIQLLRLANMIPIATCSPRNFDLVKSHGAEEVFDYRDKNCVEKILGSTKGNLKYALDCITTVESTAFCLKAIGRAGGKYVSLDPVPAHTATRKVVKMDWVLGPSIFGEGSTWPEPYGRPPSDEMRRYGAELFALTQGLLDEGKLKHHPLRVLHGGLEAVLEGMDIVKSGAHSGEKLVVRMV</sequence>
<feature type="domain" description="Enoyl reductase (ER)" evidence="6">
    <location>
        <begin position="19"/>
        <end position="352"/>
    </location>
</feature>
<dbReference type="InterPro" id="IPR011032">
    <property type="entry name" value="GroES-like_sf"/>
</dbReference>
<dbReference type="SUPFAM" id="SSF51735">
    <property type="entry name" value="NAD(P)-binding Rossmann-fold domains"/>
    <property type="match status" value="1"/>
</dbReference>
<dbReference type="InterPro" id="IPR036291">
    <property type="entry name" value="NAD(P)-bd_dom_sf"/>
</dbReference>
<keyword evidence="5" id="KW-0560">Oxidoreductase</keyword>
<dbReference type="Proteomes" id="UP001055115">
    <property type="component" value="Unassembled WGS sequence"/>
</dbReference>
<dbReference type="PANTHER" id="PTHR45348">
    <property type="entry name" value="HYPOTHETICAL OXIDOREDUCTASE (EUROFUNG)"/>
    <property type="match status" value="1"/>
</dbReference>
<dbReference type="SMART" id="SM00829">
    <property type="entry name" value="PKS_ER"/>
    <property type="match status" value="1"/>
</dbReference>
<comment type="similarity">
    <text evidence="1">Belongs to the zinc-containing alcohol dehydrogenase family.</text>
</comment>
<dbReference type="GO" id="GO:0000166">
    <property type="term" value="F:nucleotide binding"/>
    <property type="evidence" value="ECO:0007669"/>
    <property type="project" value="UniProtKB-KW"/>
</dbReference>